<comment type="similarity">
    <text evidence="1 3">Belongs to the plant LTP family.</text>
</comment>
<dbReference type="SMART" id="SM00499">
    <property type="entry name" value="AAI"/>
    <property type="match status" value="2"/>
</dbReference>
<keyword evidence="3" id="KW-0446">Lipid-binding</keyword>
<keyword evidence="2" id="KW-1015">Disulfide bond</keyword>
<comment type="caution">
    <text evidence="7">The sequence shown here is derived from an EMBL/GenBank/DDBJ whole genome shotgun (WGS) entry which is preliminary data.</text>
</comment>
<evidence type="ECO:0000256" key="1">
    <source>
        <dbReference type="ARBA" id="ARBA00009748"/>
    </source>
</evidence>
<evidence type="ECO:0000256" key="2">
    <source>
        <dbReference type="ARBA" id="ARBA00023157"/>
    </source>
</evidence>
<evidence type="ECO:0000256" key="4">
    <source>
        <dbReference type="SAM" id="Phobius"/>
    </source>
</evidence>
<feature type="signal peptide" evidence="5">
    <location>
        <begin position="1"/>
        <end position="22"/>
    </location>
</feature>
<evidence type="ECO:0000313" key="7">
    <source>
        <dbReference type="EMBL" id="KAF7833384.1"/>
    </source>
</evidence>
<keyword evidence="8" id="KW-1185">Reference proteome</keyword>
<dbReference type="InterPro" id="IPR016140">
    <property type="entry name" value="Bifunc_inhib/LTP/seed_store"/>
</dbReference>
<feature type="domain" description="Bifunctional inhibitor/plant lipid transfer protein/seed storage helical" evidence="6">
    <location>
        <begin position="26"/>
        <end position="110"/>
    </location>
</feature>
<dbReference type="GO" id="GO:0006869">
    <property type="term" value="P:lipid transport"/>
    <property type="evidence" value="ECO:0007669"/>
    <property type="project" value="InterPro"/>
</dbReference>
<keyword evidence="3" id="KW-0813">Transport</keyword>
<comment type="function">
    <text evidence="3">Plant non-specific lipid-transfer proteins transfer phospholipids as well as galactolipids across membranes. May play a role in wax or cutin deposition in the cell walls of expanding epidermal cells and certain secretory tissues.</text>
</comment>
<feature type="chain" id="PRO_5032515395" description="Non-specific lipid-transfer protein" evidence="5">
    <location>
        <begin position="23"/>
        <end position="241"/>
    </location>
</feature>
<organism evidence="7 8">
    <name type="scientific">Senna tora</name>
    <dbReference type="NCBI Taxonomy" id="362788"/>
    <lineage>
        <taxon>Eukaryota</taxon>
        <taxon>Viridiplantae</taxon>
        <taxon>Streptophyta</taxon>
        <taxon>Embryophyta</taxon>
        <taxon>Tracheophyta</taxon>
        <taxon>Spermatophyta</taxon>
        <taxon>Magnoliopsida</taxon>
        <taxon>eudicotyledons</taxon>
        <taxon>Gunneridae</taxon>
        <taxon>Pentapetalae</taxon>
        <taxon>rosids</taxon>
        <taxon>fabids</taxon>
        <taxon>Fabales</taxon>
        <taxon>Fabaceae</taxon>
        <taxon>Caesalpinioideae</taxon>
        <taxon>Cassia clade</taxon>
        <taxon>Senna</taxon>
    </lineage>
</organism>
<evidence type="ECO:0000313" key="8">
    <source>
        <dbReference type="Proteomes" id="UP000634136"/>
    </source>
</evidence>
<dbReference type="InterPro" id="IPR000528">
    <property type="entry name" value="Plant_nsLTP"/>
</dbReference>
<evidence type="ECO:0000256" key="5">
    <source>
        <dbReference type="SAM" id="SignalP"/>
    </source>
</evidence>
<feature type="transmembrane region" description="Helical" evidence="4">
    <location>
        <begin position="125"/>
        <end position="144"/>
    </location>
</feature>
<reference evidence="7" key="1">
    <citation type="submission" date="2020-09" db="EMBL/GenBank/DDBJ databases">
        <title>Genome-Enabled Discovery of Anthraquinone Biosynthesis in Senna tora.</title>
        <authorList>
            <person name="Kang S.-H."/>
            <person name="Pandey R.P."/>
            <person name="Lee C.-M."/>
            <person name="Sim J.-S."/>
            <person name="Jeong J.-T."/>
            <person name="Choi B.-S."/>
            <person name="Jung M."/>
            <person name="Ginzburg D."/>
            <person name="Zhao K."/>
            <person name="Won S.Y."/>
            <person name="Oh T.-J."/>
            <person name="Yu Y."/>
            <person name="Kim N.-H."/>
            <person name="Lee O.R."/>
            <person name="Lee T.-H."/>
            <person name="Bashyal P."/>
            <person name="Kim T.-S."/>
            <person name="Lee W.-H."/>
            <person name="Kawkins C."/>
            <person name="Kim C.-K."/>
            <person name="Kim J.S."/>
            <person name="Ahn B.O."/>
            <person name="Rhee S.Y."/>
            <person name="Sohng J.K."/>
        </authorList>
    </citation>
    <scope>NUCLEOTIDE SEQUENCE</scope>
    <source>
        <tissue evidence="7">Leaf</tissue>
    </source>
</reference>
<keyword evidence="4" id="KW-0472">Membrane</keyword>
<keyword evidence="5" id="KW-0732">Signal</keyword>
<dbReference type="Gene3D" id="1.10.110.10">
    <property type="entry name" value="Plant lipid-transfer and hydrophobic proteins"/>
    <property type="match status" value="2"/>
</dbReference>
<name>A0A835C628_9FABA</name>
<dbReference type="EMBL" id="JAAIUW010000005">
    <property type="protein sequence ID" value="KAF7833384.1"/>
    <property type="molecule type" value="Genomic_DNA"/>
</dbReference>
<evidence type="ECO:0000256" key="3">
    <source>
        <dbReference type="RuleBase" id="RU000628"/>
    </source>
</evidence>
<dbReference type="PRINTS" id="PR00382">
    <property type="entry name" value="LIPIDTRNSFER"/>
</dbReference>
<dbReference type="AlphaFoldDB" id="A0A835C628"/>
<accession>A0A835C628</accession>
<keyword evidence="4" id="KW-0812">Transmembrane</keyword>
<keyword evidence="4" id="KW-1133">Transmembrane helix</keyword>
<proteinExistence type="inferred from homology"/>
<dbReference type="PANTHER" id="PTHR33076">
    <property type="entry name" value="NON-SPECIFIC LIPID-TRANSFER PROTEIN 2-RELATED"/>
    <property type="match status" value="1"/>
</dbReference>
<sequence>MKVIVVAIVVGLAIMMMEPTQATIDCEKLKLALSPCLQYLTGITTDPSPACCNGMETLKSSTPTQDDRRAACQCLKDAAAQFPIREDRAKALPQSCGVEVGVPISKDIKCSERQKHITIYTYQNIIIKVVAVAIVAGLAIMMMCMMEPTQAKIDCLNLKLALYPCLEYLTDFAEKPCHDCCKGMKTIKSSTPTRDDRRAACQCLKEGIARIPIIEDRAKALPQKCSVEVGVPISKDINCNE</sequence>
<dbReference type="SUPFAM" id="SSF47699">
    <property type="entry name" value="Bifunctional inhibitor/lipid-transfer protein/seed storage 2S albumin"/>
    <property type="match status" value="2"/>
</dbReference>
<dbReference type="CDD" id="cd01960">
    <property type="entry name" value="nsLTP1"/>
    <property type="match status" value="2"/>
</dbReference>
<dbReference type="Pfam" id="PF00234">
    <property type="entry name" value="Tryp_alpha_amyl"/>
    <property type="match status" value="2"/>
</dbReference>
<dbReference type="Proteomes" id="UP000634136">
    <property type="component" value="Unassembled WGS sequence"/>
</dbReference>
<dbReference type="GO" id="GO:0008289">
    <property type="term" value="F:lipid binding"/>
    <property type="evidence" value="ECO:0007669"/>
    <property type="project" value="UniProtKB-KW"/>
</dbReference>
<protein>
    <recommendedName>
        <fullName evidence="3">Non-specific lipid-transfer protein</fullName>
    </recommendedName>
</protein>
<evidence type="ECO:0000259" key="6">
    <source>
        <dbReference type="SMART" id="SM00499"/>
    </source>
</evidence>
<feature type="domain" description="Bifunctional inhibitor/plant lipid transfer protein/seed storage helical" evidence="6">
    <location>
        <begin position="155"/>
        <end position="239"/>
    </location>
</feature>
<gene>
    <name evidence="7" type="ORF">G2W53_015717</name>
</gene>
<dbReference type="InterPro" id="IPR036312">
    <property type="entry name" value="Bifun_inhib/LTP/seed_sf"/>
</dbReference>
<dbReference type="OrthoDB" id="1403824at2759"/>